<dbReference type="Pfam" id="PF05973">
    <property type="entry name" value="Gp49"/>
    <property type="match status" value="1"/>
</dbReference>
<gene>
    <name evidence="2" type="ORF">MAG551_00146</name>
</gene>
<evidence type="ECO:0008006" key="4">
    <source>
        <dbReference type="Google" id="ProtNLM"/>
    </source>
</evidence>
<keyword evidence="1" id="KW-1133">Transmembrane helix</keyword>
<dbReference type="AlphaFoldDB" id="A0A941W1Y4"/>
<protein>
    <recommendedName>
        <fullName evidence="4">Phage-related protein</fullName>
    </recommendedName>
</protein>
<sequence length="118" mass="13858">MKEVIFYETASGQKPIDGFLETLSAKEAQKVAWVLNLVEELDRVPSQYLKKLTNTDELWEVRVIVGSNIYRLLGFFYGTNLLVLVHAFQKKTQKTPRQAIKLAEKRKHEYFERKGRKR</sequence>
<keyword evidence="1" id="KW-0472">Membrane</keyword>
<dbReference type="InterPro" id="IPR009241">
    <property type="entry name" value="HigB-like"/>
</dbReference>
<dbReference type="EMBL" id="JAANXD010000007">
    <property type="protein sequence ID" value="MBS1257111.1"/>
    <property type="molecule type" value="Genomic_DNA"/>
</dbReference>
<accession>A0A941W1Y4</accession>
<comment type="caution">
    <text evidence="2">The sequence shown here is derived from an EMBL/GenBank/DDBJ whole genome shotgun (WGS) entry which is preliminary data.</text>
</comment>
<organism evidence="2 3">
    <name type="scientific">Candidatus Scalindua arabica</name>
    <dbReference type="NCBI Taxonomy" id="1127984"/>
    <lineage>
        <taxon>Bacteria</taxon>
        <taxon>Pseudomonadati</taxon>
        <taxon>Planctomycetota</taxon>
        <taxon>Candidatus Brocadiia</taxon>
        <taxon>Candidatus Brocadiales</taxon>
        <taxon>Candidatus Scalinduaceae</taxon>
        <taxon>Candidatus Scalindua</taxon>
    </lineage>
</organism>
<feature type="transmembrane region" description="Helical" evidence="1">
    <location>
        <begin position="69"/>
        <end position="88"/>
    </location>
</feature>
<keyword evidence="1" id="KW-0812">Transmembrane</keyword>
<evidence type="ECO:0000313" key="3">
    <source>
        <dbReference type="Proteomes" id="UP000722750"/>
    </source>
</evidence>
<proteinExistence type="predicted"/>
<evidence type="ECO:0000313" key="2">
    <source>
        <dbReference type="EMBL" id="MBS1257111.1"/>
    </source>
</evidence>
<dbReference type="Proteomes" id="UP000722750">
    <property type="component" value="Unassembled WGS sequence"/>
</dbReference>
<reference evidence="2" key="1">
    <citation type="journal article" date="2021" name="ISME J.">
        <title>Fine-scale metabolic discontinuity in a stratified prokaryote microbiome of a Red Sea deep halocline.</title>
        <authorList>
            <person name="Michoud G."/>
            <person name="Ngugi D.K."/>
            <person name="Barozzi A."/>
            <person name="Merlino G."/>
            <person name="Calleja M.L."/>
            <person name="Delgado-Huertas A."/>
            <person name="Moran X.A.G."/>
            <person name="Daffonchio D."/>
        </authorList>
    </citation>
    <scope>NUCLEOTIDE SEQUENCE</scope>
    <source>
        <strain evidence="2">SuakinDeep_MAG55_1</strain>
    </source>
</reference>
<evidence type="ECO:0000256" key="1">
    <source>
        <dbReference type="SAM" id="Phobius"/>
    </source>
</evidence>
<name>A0A941W1Y4_9BACT</name>